<dbReference type="Pfam" id="PF19077">
    <property type="entry name" value="Big_13"/>
    <property type="match status" value="1"/>
</dbReference>
<gene>
    <name evidence="3" type="ORF">UT17_C0004G0061</name>
</gene>
<dbReference type="PATRIC" id="fig|1618572.3.peg.781"/>
<organism evidence="3 4">
    <name type="scientific">Candidatus Woesebacteria bacterium GW2011_GWB1_39_10</name>
    <dbReference type="NCBI Taxonomy" id="1618572"/>
    <lineage>
        <taxon>Bacteria</taxon>
        <taxon>Candidatus Woeseibacteriota</taxon>
    </lineage>
</organism>
<feature type="domain" description="Bacterial Ig-like" evidence="2">
    <location>
        <begin position="81"/>
        <end position="155"/>
    </location>
</feature>
<dbReference type="Gene3D" id="2.60.40.10">
    <property type="entry name" value="Immunoglobulins"/>
    <property type="match status" value="2"/>
</dbReference>
<name>A0A0G0LIL1_9BACT</name>
<dbReference type="STRING" id="1618572.UT17_C0004G0061"/>
<dbReference type="Proteomes" id="UP000034774">
    <property type="component" value="Unassembled WGS sequence"/>
</dbReference>
<dbReference type="InterPro" id="IPR044016">
    <property type="entry name" value="Big_13"/>
</dbReference>
<dbReference type="NCBIfam" id="NF033510">
    <property type="entry name" value="Ca_tandemer"/>
    <property type="match status" value="2"/>
</dbReference>
<protein>
    <recommendedName>
        <fullName evidence="2">Bacterial Ig-like domain-containing protein</fullName>
    </recommendedName>
</protein>
<reference evidence="3 4" key="1">
    <citation type="journal article" date="2015" name="Nature">
        <title>rRNA introns, odd ribosomes, and small enigmatic genomes across a large radiation of phyla.</title>
        <authorList>
            <person name="Brown C.T."/>
            <person name="Hug L.A."/>
            <person name="Thomas B.C."/>
            <person name="Sharon I."/>
            <person name="Castelle C.J."/>
            <person name="Singh A."/>
            <person name="Wilkins M.J."/>
            <person name="Williams K.H."/>
            <person name="Banfield J.F."/>
        </authorList>
    </citation>
    <scope>NUCLEOTIDE SEQUENCE [LARGE SCALE GENOMIC DNA]</scope>
</reference>
<sequence length="242" mass="26648">MAIMARNYSRLASVEERRNLRRAITYIVLAISGLVLLFFLGIPVIGRFTAFVSDLGKSNKPITNTDKTPPAPPRFNTFPDFTNQNQISLAGTTESGTTIKLTFNRNVIDTLADKDGTFTFSNLTLNDGYNIFFATSTDAAGNNSQQTQEYKIVFDNKPPDLTIESPGDGSTFFGSKQRQITIQGISESGVQITINDRVVVVDDNGKFQYTLTLNEGENKFTIKATDQAGNSIEKDLMLSFSP</sequence>
<dbReference type="Pfam" id="PF09136">
    <property type="entry name" value="Glucodextran_B"/>
    <property type="match status" value="1"/>
</dbReference>
<feature type="transmembrane region" description="Helical" evidence="1">
    <location>
        <begin position="23"/>
        <end position="45"/>
    </location>
</feature>
<comment type="caution">
    <text evidence="3">The sequence shown here is derived from an EMBL/GenBank/DDBJ whole genome shotgun (WGS) entry which is preliminary data.</text>
</comment>
<evidence type="ECO:0000256" key="1">
    <source>
        <dbReference type="SAM" id="Phobius"/>
    </source>
</evidence>
<evidence type="ECO:0000313" key="3">
    <source>
        <dbReference type="EMBL" id="KKQ91713.1"/>
    </source>
</evidence>
<evidence type="ECO:0000313" key="4">
    <source>
        <dbReference type="Proteomes" id="UP000034774"/>
    </source>
</evidence>
<keyword evidence="1" id="KW-0472">Membrane</keyword>
<evidence type="ECO:0000259" key="2">
    <source>
        <dbReference type="Pfam" id="PF19077"/>
    </source>
</evidence>
<dbReference type="InterPro" id="IPR013783">
    <property type="entry name" value="Ig-like_fold"/>
</dbReference>
<dbReference type="EMBL" id="LBVU01000004">
    <property type="protein sequence ID" value="KKQ91713.1"/>
    <property type="molecule type" value="Genomic_DNA"/>
</dbReference>
<keyword evidence="1" id="KW-0812">Transmembrane</keyword>
<dbReference type="AlphaFoldDB" id="A0A0G0LIL1"/>
<accession>A0A0G0LIL1</accession>
<keyword evidence="1" id="KW-1133">Transmembrane helix</keyword>
<proteinExistence type="predicted"/>